<dbReference type="InterPro" id="IPR027394">
    <property type="entry name" value="Cytochrome-c3_hydrogenase_C"/>
</dbReference>
<dbReference type="GO" id="GO:0030313">
    <property type="term" value="C:cell envelope"/>
    <property type="evidence" value="ECO:0007669"/>
    <property type="project" value="UniProtKB-SubCell"/>
</dbReference>
<sequence>MRNMDRREFLRLCGATGAAFCLADVLKPEIIEAFAGPESGKPPIIWLQGGSCSGCSISLLNSVSPDIAEVLTNIISLEFHQTIMSASGDQAINALQIVRSKYRGQYVLIVEGTVPIGANGRYATLGEKGEKPITLTKWVKEMASDAKAVLAVGSCASFGGIPAGSPNPTESMPVSKVINRKDIINIPGCPSHPDWILGTVTHLFKYGMPDLDRHGRPKMFFERCIHDLCERRPAFDQGIFATRLSEKGCLYKLGCKGPMAFADCPTRLFNNGVNWCVGANSPCLACVQPEFPDGTEPFFVKMAEYGPAGTTAPQPQVVKLIGGNE</sequence>
<evidence type="ECO:0000256" key="4">
    <source>
        <dbReference type="ARBA" id="ARBA00006605"/>
    </source>
</evidence>
<evidence type="ECO:0000256" key="8">
    <source>
        <dbReference type="ARBA" id="ARBA00023002"/>
    </source>
</evidence>
<dbReference type="SUPFAM" id="SSF56770">
    <property type="entry name" value="HydA/Nqo6-like"/>
    <property type="match status" value="1"/>
</dbReference>
<name>A0A644TH81_9ZZZZ</name>
<dbReference type="EMBL" id="VSSQ01000029">
    <property type="protein sequence ID" value="MPL65787.1"/>
    <property type="molecule type" value="Genomic_DNA"/>
</dbReference>
<dbReference type="NCBIfam" id="TIGR00391">
    <property type="entry name" value="hydA"/>
    <property type="match status" value="1"/>
</dbReference>
<dbReference type="GO" id="GO:0008901">
    <property type="term" value="F:ferredoxin hydrogenase activity"/>
    <property type="evidence" value="ECO:0007669"/>
    <property type="project" value="InterPro"/>
</dbReference>
<keyword evidence="7" id="KW-0732">Signal</keyword>
<keyword evidence="9" id="KW-0408">Iron</keyword>
<evidence type="ECO:0000256" key="11">
    <source>
        <dbReference type="ARBA" id="ARBA00023291"/>
    </source>
</evidence>
<dbReference type="EC" id="1.12.99.6" evidence="14"/>
<dbReference type="InterPro" id="IPR006137">
    <property type="entry name" value="NADH_UbQ_OxRdtase-like_20kDa"/>
</dbReference>
<dbReference type="GO" id="GO:0051538">
    <property type="term" value="F:3 iron, 4 sulfur cluster binding"/>
    <property type="evidence" value="ECO:0007669"/>
    <property type="project" value="UniProtKB-KW"/>
</dbReference>
<evidence type="ECO:0000259" key="12">
    <source>
        <dbReference type="Pfam" id="PF01058"/>
    </source>
</evidence>
<gene>
    <name evidence="14" type="ORF">SDC9_11451</name>
</gene>
<dbReference type="InterPro" id="IPR001821">
    <property type="entry name" value="NiFe_hydrogenase_ssu"/>
</dbReference>
<comment type="caution">
    <text evidence="14">The sequence shown here is derived from an EMBL/GenBank/DDBJ whole genome shotgun (WGS) entry which is preliminary data.</text>
</comment>
<feature type="domain" description="NADH:ubiquinone oxidoreductase-like 20kDa subunit" evidence="12">
    <location>
        <begin position="52"/>
        <end position="203"/>
    </location>
</feature>
<evidence type="ECO:0000259" key="13">
    <source>
        <dbReference type="Pfam" id="PF14720"/>
    </source>
</evidence>
<evidence type="ECO:0000256" key="2">
    <source>
        <dbReference type="ARBA" id="ARBA00001966"/>
    </source>
</evidence>
<keyword evidence="10" id="KW-0411">Iron-sulfur</keyword>
<dbReference type="PANTHER" id="PTHR30013:SF7">
    <property type="entry name" value="HYDROGENASE-2 SMALL CHAIN"/>
    <property type="match status" value="1"/>
</dbReference>
<evidence type="ECO:0000256" key="5">
    <source>
        <dbReference type="ARBA" id="ARBA00022485"/>
    </source>
</evidence>
<dbReference type="PANTHER" id="PTHR30013">
    <property type="entry name" value="NIFE / NIFESE HYDROGENASE SMALL SUBUNIT FAMILY MEMBER"/>
    <property type="match status" value="1"/>
</dbReference>
<dbReference type="PROSITE" id="PS51318">
    <property type="entry name" value="TAT"/>
    <property type="match status" value="1"/>
</dbReference>
<evidence type="ECO:0000256" key="9">
    <source>
        <dbReference type="ARBA" id="ARBA00023004"/>
    </source>
</evidence>
<organism evidence="14">
    <name type="scientific">bioreactor metagenome</name>
    <dbReference type="NCBI Taxonomy" id="1076179"/>
    <lineage>
        <taxon>unclassified sequences</taxon>
        <taxon>metagenomes</taxon>
        <taxon>ecological metagenomes</taxon>
    </lineage>
</organism>
<dbReference type="GO" id="GO:0009055">
    <property type="term" value="F:electron transfer activity"/>
    <property type="evidence" value="ECO:0007669"/>
    <property type="project" value="TreeGrafter"/>
</dbReference>
<comment type="subcellular location">
    <subcellularLocation>
        <location evidence="3">Cell envelope</location>
    </subcellularLocation>
</comment>
<protein>
    <submittedName>
        <fullName evidence="14">Periplasmic [NiFeSe] hydrogenase small subunit</fullName>
        <ecNumber evidence="14">1.12.99.6</ecNumber>
    </submittedName>
</protein>
<keyword evidence="11" id="KW-0003">3Fe-4S</keyword>
<dbReference type="Pfam" id="PF01058">
    <property type="entry name" value="Oxidored_q6"/>
    <property type="match status" value="1"/>
</dbReference>
<proteinExistence type="inferred from homology"/>
<dbReference type="PIRSF" id="PIRSF000310">
    <property type="entry name" value="NiFe_hyd_ssu"/>
    <property type="match status" value="1"/>
</dbReference>
<dbReference type="GO" id="GO:0046872">
    <property type="term" value="F:metal ion binding"/>
    <property type="evidence" value="ECO:0007669"/>
    <property type="project" value="UniProtKB-KW"/>
</dbReference>
<keyword evidence="8 14" id="KW-0560">Oxidoreductase</keyword>
<evidence type="ECO:0000256" key="10">
    <source>
        <dbReference type="ARBA" id="ARBA00023014"/>
    </source>
</evidence>
<dbReference type="GO" id="GO:0009375">
    <property type="term" value="C:ferredoxin hydrogenase complex"/>
    <property type="evidence" value="ECO:0007669"/>
    <property type="project" value="InterPro"/>
</dbReference>
<dbReference type="GO" id="GO:0033748">
    <property type="term" value="F:hydrogenase (acceptor) activity"/>
    <property type="evidence" value="ECO:0007669"/>
    <property type="project" value="UniProtKB-EC"/>
</dbReference>
<dbReference type="AlphaFoldDB" id="A0A644TH81"/>
<dbReference type="Gene3D" id="3.40.50.700">
    <property type="entry name" value="NADH:ubiquinone oxidoreductase-like, 20kDa subunit"/>
    <property type="match status" value="1"/>
</dbReference>
<evidence type="ECO:0000256" key="6">
    <source>
        <dbReference type="ARBA" id="ARBA00022723"/>
    </source>
</evidence>
<evidence type="ECO:0000256" key="1">
    <source>
        <dbReference type="ARBA" id="ARBA00001927"/>
    </source>
</evidence>
<comment type="cofactor">
    <cofactor evidence="2">
        <name>[4Fe-4S] cluster</name>
        <dbReference type="ChEBI" id="CHEBI:49883"/>
    </cofactor>
</comment>
<dbReference type="GO" id="GO:0016020">
    <property type="term" value="C:membrane"/>
    <property type="evidence" value="ECO:0007669"/>
    <property type="project" value="TreeGrafter"/>
</dbReference>
<evidence type="ECO:0000313" key="14">
    <source>
        <dbReference type="EMBL" id="MPL65787.1"/>
    </source>
</evidence>
<comment type="similarity">
    <text evidence="4">Belongs to the [NiFe]/[NiFeSe] hydrogenase small subunit family.</text>
</comment>
<dbReference type="GO" id="GO:0051539">
    <property type="term" value="F:4 iron, 4 sulfur cluster binding"/>
    <property type="evidence" value="ECO:0007669"/>
    <property type="project" value="UniProtKB-KW"/>
</dbReference>
<dbReference type="InterPro" id="IPR006311">
    <property type="entry name" value="TAT_signal"/>
</dbReference>
<accession>A0A644TH81</accession>
<dbReference type="InterPro" id="IPR037148">
    <property type="entry name" value="NiFe-Hase_small_C_sf"/>
</dbReference>
<dbReference type="PRINTS" id="PR00614">
    <property type="entry name" value="NIHGNASESMLL"/>
</dbReference>
<evidence type="ECO:0000256" key="7">
    <source>
        <dbReference type="ARBA" id="ARBA00022729"/>
    </source>
</evidence>
<keyword evidence="5" id="KW-0004">4Fe-4S</keyword>
<dbReference type="Pfam" id="PF14720">
    <property type="entry name" value="NiFe_hyd_SSU_C"/>
    <property type="match status" value="1"/>
</dbReference>
<evidence type="ECO:0000256" key="3">
    <source>
        <dbReference type="ARBA" id="ARBA00004196"/>
    </source>
</evidence>
<dbReference type="Gene3D" id="4.10.480.10">
    <property type="entry name" value="Cytochrome-c3 hydrogenase, C-terminal domain"/>
    <property type="match status" value="1"/>
</dbReference>
<reference evidence="14" key="1">
    <citation type="submission" date="2019-08" db="EMBL/GenBank/DDBJ databases">
        <authorList>
            <person name="Kucharzyk K."/>
            <person name="Murdoch R.W."/>
            <person name="Higgins S."/>
            <person name="Loffler F."/>
        </authorList>
    </citation>
    <scope>NUCLEOTIDE SEQUENCE</scope>
</reference>
<comment type="cofactor">
    <cofactor evidence="1">
        <name>[3Fe-4S] cluster</name>
        <dbReference type="ChEBI" id="CHEBI:21137"/>
    </cofactor>
</comment>
<dbReference type="GO" id="GO:0044569">
    <property type="term" value="C:[Ni-Fe] hydrogenase complex"/>
    <property type="evidence" value="ECO:0007669"/>
    <property type="project" value="TreeGrafter"/>
</dbReference>
<dbReference type="InterPro" id="IPR037024">
    <property type="entry name" value="NiFe_Hase_small_N_sf"/>
</dbReference>
<dbReference type="GO" id="GO:0009061">
    <property type="term" value="P:anaerobic respiration"/>
    <property type="evidence" value="ECO:0007669"/>
    <property type="project" value="TreeGrafter"/>
</dbReference>
<feature type="domain" description="Cytochrome-c3 hydrogenase C-terminal" evidence="13">
    <location>
        <begin position="221"/>
        <end position="298"/>
    </location>
</feature>
<keyword evidence="6" id="KW-0479">Metal-binding</keyword>